<dbReference type="GO" id="GO:0033554">
    <property type="term" value="P:cellular response to stress"/>
    <property type="evidence" value="ECO:0007669"/>
    <property type="project" value="UniProtKB-ARBA"/>
</dbReference>
<dbReference type="GO" id="GO:0051246">
    <property type="term" value="P:regulation of protein metabolic process"/>
    <property type="evidence" value="ECO:0007669"/>
    <property type="project" value="UniProtKB-ARBA"/>
</dbReference>
<comment type="caution">
    <text evidence="2">The sequence shown here is derived from an EMBL/GenBank/DDBJ whole genome shotgun (WGS) entry which is preliminary data.</text>
</comment>
<dbReference type="FunFam" id="3.10.110.10:FF:000050">
    <property type="entry name" value="eIF-2-alpha kinase GCN2"/>
    <property type="match status" value="1"/>
</dbReference>
<dbReference type="AlphaFoldDB" id="A0A9N9AC44"/>
<dbReference type="PANTHER" id="PTHR12292">
    <property type="entry name" value="RWD DOMAIN-CONTAINING PROTEIN"/>
    <property type="match status" value="1"/>
</dbReference>
<dbReference type="InterPro" id="IPR006575">
    <property type="entry name" value="RWD_dom"/>
</dbReference>
<dbReference type="Pfam" id="PF05773">
    <property type="entry name" value="RWD"/>
    <property type="match status" value="1"/>
</dbReference>
<dbReference type="Proteomes" id="UP000789405">
    <property type="component" value="Unassembled WGS sequence"/>
</dbReference>
<gene>
    <name evidence="2" type="ORF">DERYTH_LOCUS4027</name>
</gene>
<dbReference type="Gene3D" id="6.20.400.10">
    <property type="match status" value="1"/>
</dbReference>
<dbReference type="Gene3D" id="3.10.110.10">
    <property type="entry name" value="Ubiquitin Conjugating Enzyme"/>
    <property type="match status" value="1"/>
</dbReference>
<name>A0A9N9AC44_9GLOM</name>
<organism evidence="2 3">
    <name type="scientific">Dentiscutata erythropus</name>
    <dbReference type="NCBI Taxonomy" id="1348616"/>
    <lineage>
        <taxon>Eukaryota</taxon>
        <taxon>Fungi</taxon>
        <taxon>Fungi incertae sedis</taxon>
        <taxon>Mucoromycota</taxon>
        <taxon>Glomeromycotina</taxon>
        <taxon>Glomeromycetes</taxon>
        <taxon>Diversisporales</taxon>
        <taxon>Gigasporaceae</taxon>
        <taxon>Dentiscutata</taxon>
    </lineage>
</organism>
<evidence type="ECO:0000313" key="2">
    <source>
        <dbReference type="EMBL" id="CAG8524280.1"/>
    </source>
</evidence>
<dbReference type="EMBL" id="CAJVPY010001496">
    <property type="protein sequence ID" value="CAG8524280.1"/>
    <property type="molecule type" value="Genomic_DNA"/>
</dbReference>
<evidence type="ECO:0000259" key="1">
    <source>
        <dbReference type="PROSITE" id="PS50908"/>
    </source>
</evidence>
<protein>
    <submittedName>
        <fullName evidence="2">17632_t:CDS:1</fullName>
    </submittedName>
</protein>
<dbReference type="InterPro" id="IPR040213">
    <property type="entry name" value="GIR2-like"/>
</dbReference>
<dbReference type="SUPFAM" id="SSF54495">
    <property type="entry name" value="UBC-like"/>
    <property type="match status" value="1"/>
</dbReference>
<proteinExistence type="predicted"/>
<dbReference type="OrthoDB" id="277175at2759"/>
<feature type="domain" description="RWD" evidence="1">
    <location>
        <begin position="12"/>
        <end position="115"/>
    </location>
</feature>
<dbReference type="GO" id="GO:0010468">
    <property type="term" value="P:regulation of gene expression"/>
    <property type="evidence" value="ECO:0007669"/>
    <property type="project" value="UniProtKB-ARBA"/>
</dbReference>
<reference evidence="2" key="1">
    <citation type="submission" date="2021-06" db="EMBL/GenBank/DDBJ databases">
        <authorList>
            <person name="Kallberg Y."/>
            <person name="Tangrot J."/>
            <person name="Rosling A."/>
        </authorList>
    </citation>
    <scope>NUCLEOTIDE SEQUENCE</scope>
    <source>
        <strain evidence="2">MA453B</strain>
    </source>
</reference>
<evidence type="ECO:0000313" key="3">
    <source>
        <dbReference type="Proteomes" id="UP000789405"/>
    </source>
</evidence>
<accession>A0A9N9AC44</accession>
<dbReference type="Pfam" id="PF16543">
    <property type="entry name" value="DFRP_C"/>
    <property type="match status" value="1"/>
</dbReference>
<dbReference type="SMART" id="SM00591">
    <property type="entry name" value="RWD"/>
    <property type="match status" value="1"/>
</dbReference>
<dbReference type="GO" id="GO:0009893">
    <property type="term" value="P:positive regulation of metabolic process"/>
    <property type="evidence" value="ECO:0007669"/>
    <property type="project" value="UniProtKB-ARBA"/>
</dbReference>
<dbReference type="InterPro" id="IPR016135">
    <property type="entry name" value="UBQ-conjugating_enzyme/RWD"/>
</dbReference>
<sequence length="242" mass="27996">MTGTHYKEEQEQELEVLKSIYPDELEELGEGEFRITVNPEEQDSSAPLVVALRIKYTPTYPEEIPEISLEILEGSLEENEHDNFYNDLTNTARDSIGMAMVFTLLSFLKDSLTTFVIERQEQRKKAEEDRIREEIEAENAKFQGTKVTVASFLEWKENFEREVAEKEKATKSLALIKKEEIRKNKLTGRQLFEQNEELAKSDATFIEEGDVTVDISLFEREVDIESEEEENSVLDLVRSSND</sequence>
<keyword evidence="3" id="KW-1185">Reference proteome</keyword>
<dbReference type="PROSITE" id="PS50908">
    <property type="entry name" value="RWD"/>
    <property type="match status" value="1"/>
</dbReference>
<dbReference type="InterPro" id="IPR032378">
    <property type="entry name" value="ZC3H15/TMA46_C"/>
</dbReference>